<name>A0A0F9KE08_9ZZZZ</name>
<gene>
    <name evidence="1" type="ORF">LCGC14_1415980</name>
</gene>
<accession>A0A0F9KE08</accession>
<organism evidence="1">
    <name type="scientific">marine sediment metagenome</name>
    <dbReference type="NCBI Taxonomy" id="412755"/>
    <lineage>
        <taxon>unclassified sequences</taxon>
        <taxon>metagenomes</taxon>
        <taxon>ecological metagenomes</taxon>
    </lineage>
</organism>
<sequence length="122" mass="13956">MFEKTKNWISDKWRRFKKWIVVGVLGIGVVIAASSVPTDDPVLNAPKEKILSHKVIKDIRIEEVSTATSTKKEVIDYGDIIEYKYLSCRLSKFGAEEQLFFSGTSLGTERPQEYCTRIRNLV</sequence>
<comment type="caution">
    <text evidence="1">The sequence shown here is derived from an EMBL/GenBank/DDBJ whole genome shotgun (WGS) entry which is preliminary data.</text>
</comment>
<protein>
    <submittedName>
        <fullName evidence="1">Uncharacterized protein</fullName>
    </submittedName>
</protein>
<dbReference type="AlphaFoldDB" id="A0A0F9KE08"/>
<evidence type="ECO:0000313" key="1">
    <source>
        <dbReference type="EMBL" id="KKM72891.1"/>
    </source>
</evidence>
<proteinExistence type="predicted"/>
<dbReference type="EMBL" id="LAZR01009390">
    <property type="protein sequence ID" value="KKM72891.1"/>
    <property type="molecule type" value="Genomic_DNA"/>
</dbReference>
<reference evidence="1" key="1">
    <citation type="journal article" date="2015" name="Nature">
        <title>Complex archaea that bridge the gap between prokaryotes and eukaryotes.</title>
        <authorList>
            <person name="Spang A."/>
            <person name="Saw J.H."/>
            <person name="Jorgensen S.L."/>
            <person name="Zaremba-Niedzwiedzka K."/>
            <person name="Martijn J."/>
            <person name="Lind A.E."/>
            <person name="van Eijk R."/>
            <person name="Schleper C."/>
            <person name="Guy L."/>
            <person name="Ettema T.J."/>
        </authorList>
    </citation>
    <scope>NUCLEOTIDE SEQUENCE</scope>
</reference>